<dbReference type="EMBL" id="CBDS010000100">
    <property type="protein sequence ID" value="CDB46811.1"/>
    <property type="molecule type" value="Genomic_DNA"/>
</dbReference>
<dbReference type="OrthoDB" id="9802264at2"/>
<dbReference type="InterPro" id="IPR003593">
    <property type="entry name" value="AAA+_ATPase"/>
</dbReference>
<evidence type="ECO:0000313" key="9">
    <source>
        <dbReference type="Proteomes" id="UP000484547"/>
    </source>
</evidence>
<dbReference type="InterPro" id="IPR013611">
    <property type="entry name" value="Transp-assoc_OB_typ2"/>
</dbReference>
<accession>R6IN50</accession>
<dbReference type="PANTHER" id="PTHR43875">
    <property type="entry name" value="MALTODEXTRIN IMPORT ATP-BINDING PROTEIN MSMX"/>
    <property type="match status" value="1"/>
</dbReference>
<evidence type="ECO:0000259" key="4">
    <source>
        <dbReference type="PROSITE" id="PS50893"/>
    </source>
</evidence>
<dbReference type="Gene3D" id="2.40.50.140">
    <property type="entry name" value="Nucleic acid-binding proteins"/>
    <property type="match status" value="1"/>
</dbReference>
<dbReference type="PANTHER" id="PTHR43875:SF4">
    <property type="entry name" value="GLUCOSE IMPORT ATP-BINDING PROTEIN GLCV"/>
    <property type="match status" value="1"/>
</dbReference>
<keyword evidence="2" id="KW-0547">Nucleotide-binding</keyword>
<dbReference type="GO" id="GO:0016887">
    <property type="term" value="F:ATP hydrolysis activity"/>
    <property type="evidence" value="ECO:0007669"/>
    <property type="project" value="InterPro"/>
</dbReference>
<proteinExistence type="predicted"/>
<dbReference type="Pfam" id="PF08402">
    <property type="entry name" value="TOBE_2"/>
    <property type="match status" value="1"/>
</dbReference>
<dbReference type="InterPro" id="IPR047641">
    <property type="entry name" value="ABC_transpr_MalK/UgpC-like"/>
</dbReference>
<dbReference type="InterPro" id="IPR003439">
    <property type="entry name" value="ABC_transporter-like_ATP-bd"/>
</dbReference>
<evidence type="ECO:0000313" key="5">
    <source>
        <dbReference type="EMBL" id="CDB46811.1"/>
    </source>
</evidence>
<dbReference type="Pfam" id="PF00005">
    <property type="entry name" value="ABC_tran"/>
    <property type="match status" value="1"/>
</dbReference>
<dbReference type="InterPro" id="IPR008995">
    <property type="entry name" value="Mo/tungstate-bd_C_term_dom"/>
</dbReference>
<evidence type="ECO:0000313" key="6">
    <source>
        <dbReference type="EMBL" id="MTT76050.1"/>
    </source>
</evidence>
<dbReference type="RefSeq" id="WP_021718724.1">
    <property type="nucleotide sequence ID" value="NZ_AP019004.1"/>
</dbReference>
<feature type="domain" description="ABC transporter" evidence="4">
    <location>
        <begin position="4"/>
        <end position="240"/>
    </location>
</feature>
<dbReference type="InterPro" id="IPR012340">
    <property type="entry name" value="NA-bd_OB-fold"/>
</dbReference>
<keyword evidence="8" id="KW-1185">Reference proteome</keyword>
<dbReference type="InterPro" id="IPR027417">
    <property type="entry name" value="P-loop_NTPase"/>
</dbReference>
<comment type="caution">
    <text evidence="5">The sequence shown here is derived from an EMBL/GenBank/DDBJ whole genome shotgun (WGS) entry which is preliminary data.</text>
</comment>
<keyword evidence="1" id="KW-0813">Transport</keyword>
<dbReference type="EMBL" id="WNBW01000004">
    <property type="protein sequence ID" value="MTU04113.1"/>
    <property type="molecule type" value="Genomic_DNA"/>
</dbReference>
<dbReference type="SUPFAM" id="SSF52540">
    <property type="entry name" value="P-loop containing nucleoside triphosphate hydrolases"/>
    <property type="match status" value="1"/>
</dbReference>
<dbReference type="Proteomes" id="UP000443070">
    <property type="component" value="Unassembled WGS sequence"/>
</dbReference>
<evidence type="ECO:0000256" key="1">
    <source>
        <dbReference type="ARBA" id="ARBA00022448"/>
    </source>
</evidence>
<dbReference type="AlphaFoldDB" id="A0A3G9HD88"/>
<accession>A0A3G9HD88</accession>
<evidence type="ECO:0000313" key="7">
    <source>
        <dbReference type="EMBL" id="MTU04113.1"/>
    </source>
</evidence>
<dbReference type="GO" id="GO:0055052">
    <property type="term" value="C:ATP-binding cassette (ABC) transporter complex, substrate-binding subunit-containing"/>
    <property type="evidence" value="ECO:0007669"/>
    <property type="project" value="TreeGrafter"/>
</dbReference>
<dbReference type="FunFam" id="3.40.50.300:FF:000042">
    <property type="entry name" value="Maltose/maltodextrin ABC transporter, ATP-binding protein"/>
    <property type="match status" value="1"/>
</dbReference>
<evidence type="ECO:0000313" key="8">
    <source>
        <dbReference type="Proteomes" id="UP000443070"/>
    </source>
</evidence>
<keyword evidence="3 5" id="KW-0067">ATP-binding</keyword>
<dbReference type="PROSITE" id="PS00211">
    <property type="entry name" value="ABC_TRANSPORTER_1"/>
    <property type="match status" value="1"/>
</dbReference>
<dbReference type="SMART" id="SM00382">
    <property type="entry name" value="AAA"/>
    <property type="match status" value="1"/>
</dbReference>
<evidence type="ECO:0000256" key="3">
    <source>
        <dbReference type="ARBA" id="ARBA00022840"/>
    </source>
</evidence>
<dbReference type="Gene3D" id="2.40.50.100">
    <property type="match status" value="1"/>
</dbReference>
<reference evidence="8 9" key="2">
    <citation type="journal article" date="2019" name="Nat. Med.">
        <title>A library of human gut bacterial isolates paired with longitudinal multiomics data enables mechanistic microbiome research.</title>
        <authorList>
            <person name="Poyet M."/>
            <person name="Groussin M."/>
            <person name="Gibbons S.M."/>
            <person name="Avila-Pacheco J."/>
            <person name="Jiang X."/>
            <person name="Kearney S.M."/>
            <person name="Perrotta A.R."/>
            <person name="Berdy B."/>
            <person name="Zhao S."/>
            <person name="Lieberman T.D."/>
            <person name="Swanson P.K."/>
            <person name="Smith M."/>
            <person name="Roesemann S."/>
            <person name="Alexander J.E."/>
            <person name="Rich S.A."/>
            <person name="Livny J."/>
            <person name="Vlamakis H."/>
            <person name="Clish C."/>
            <person name="Bullock K."/>
            <person name="Deik A."/>
            <person name="Scott J."/>
            <person name="Pierce K.A."/>
            <person name="Xavier R.J."/>
            <person name="Alm E.J."/>
        </authorList>
    </citation>
    <scope>NUCLEOTIDE SEQUENCE [LARGE SCALE GENOMIC DNA]</scope>
    <source>
        <strain evidence="6 9">BIOML-A13</strain>
        <strain evidence="7 8">BIOML-A3</strain>
    </source>
</reference>
<reference evidence="5" key="1">
    <citation type="submission" date="2012-11" db="EMBL/GenBank/DDBJ databases">
        <title>Dependencies among metagenomic species, viruses, plasmids and units of genetic variation.</title>
        <authorList>
            <person name="Nielsen H.B."/>
            <person name="Almeida M."/>
            <person name="Juncker A.S."/>
            <person name="Rasmussen S."/>
            <person name="Li J."/>
            <person name="Sunagawa S."/>
            <person name="Plichta D."/>
            <person name="Gautier L."/>
            <person name="Le Chatelier E."/>
            <person name="Peletier E."/>
            <person name="Bonde I."/>
            <person name="Nielsen T."/>
            <person name="Manichanh C."/>
            <person name="Arumugam M."/>
            <person name="Batto J."/>
            <person name="Santos M.B.Q.D."/>
            <person name="Blom N."/>
            <person name="Borruel N."/>
            <person name="Burgdorf K.S."/>
            <person name="Boumezbeur F."/>
            <person name="Casellas F."/>
            <person name="Dore J."/>
            <person name="Guarner F."/>
            <person name="Hansen T."/>
            <person name="Hildebrand F."/>
            <person name="Kaas R.S."/>
            <person name="Kennedy S."/>
            <person name="Kristiansen K."/>
            <person name="Kultima J.R."/>
            <person name="Leonard P."/>
            <person name="Levenez F."/>
            <person name="Lund O."/>
            <person name="Moumen B."/>
            <person name="Le Paslier D."/>
            <person name="Pons N."/>
            <person name="Pedersen O."/>
            <person name="Prifti E."/>
            <person name="Qin J."/>
            <person name="Raes J."/>
            <person name="Tap J."/>
            <person name="Tims S."/>
            <person name="Ussery D.W."/>
            <person name="Yamada T."/>
            <person name="MetaHit consortium"/>
            <person name="Renault P."/>
            <person name="Sicheritz-Ponten T."/>
            <person name="Bork P."/>
            <person name="Wang J."/>
            <person name="Brunak S."/>
            <person name="Ehrlich S.D."/>
        </authorList>
    </citation>
    <scope>NUCLEOTIDE SEQUENCE [LARGE SCALE GENOMIC DNA]</scope>
</reference>
<evidence type="ECO:0000256" key="2">
    <source>
        <dbReference type="ARBA" id="ARBA00022741"/>
    </source>
</evidence>
<name>A0A3G9HD88_9FIRM</name>
<dbReference type="EMBL" id="WNBM01000004">
    <property type="protein sequence ID" value="MTT76050.1"/>
    <property type="molecule type" value="Genomic_DNA"/>
</dbReference>
<dbReference type="GO" id="GO:0005524">
    <property type="term" value="F:ATP binding"/>
    <property type="evidence" value="ECO:0007669"/>
    <property type="project" value="UniProtKB-KW"/>
</dbReference>
<organism evidence="5">
    <name type="scientific">Phascolarctobacterium faecium</name>
    <dbReference type="NCBI Taxonomy" id="33025"/>
    <lineage>
        <taxon>Bacteria</taxon>
        <taxon>Bacillati</taxon>
        <taxon>Bacillota</taxon>
        <taxon>Negativicutes</taxon>
        <taxon>Acidaminococcales</taxon>
        <taxon>Acidaminococcaceae</taxon>
        <taxon>Phascolarctobacterium</taxon>
    </lineage>
</organism>
<dbReference type="PROSITE" id="PS50893">
    <property type="entry name" value="ABC_TRANSPORTER_2"/>
    <property type="match status" value="1"/>
</dbReference>
<dbReference type="Proteomes" id="UP000484547">
    <property type="component" value="Unassembled WGS sequence"/>
</dbReference>
<dbReference type="SUPFAM" id="SSF50331">
    <property type="entry name" value="MOP-like"/>
    <property type="match status" value="1"/>
</dbReference>
<gene>
    <name evidence="5" type="ORF">BN533_01824</name>
    <name evidence="6" type="ORF">GMD11_07225</name>
    <name evidence="7" type="ORF">GMD18_06875</name>
</gene>
<protein>
    <submittedName>
        <fullName evidence="5">ABC transporter ATP-binding protein</fullName>
    </submittedName>
    <submittedName>
        <fullName evidence="6">ATP-binding cassette domain-containing protein</fullName>
    </submittedName>
</protein>
<dbReference type="Gene3D" id="3.40.50.300">
    <property type="entry name" value="P-loop containing nucleotide triphosphate hydrolases"/>
    <property type="match status" value="1"/>
</dbReference>
<dbReference type="InterPro" id="IPR017871">
    <property type="entry name" value="ABC_transporter-like_CS"/>
</dbReference>
<sequence>MAQVRIEHVFKRFGPVTAVNDFNLTVEDGEFVSILGPSGCGKTTSLRMIAGFEKATEGEIYIGDHCVSSSSQNKFVPPENRDIGMVFQSYAVWPHMTVVENVAYPLKIQKVPKEERLKRVNEMLELVHLGEYGHRYPHQLSGGQQQRVALARALVAQPGLLLLDEPLSNLDAKLRESMRFEILSIQKALGITVVYVTHDQGEAMAMSDRVVVMSKGVVQQIGAPHEIYTNPANKMVADFIGLVNFMQGEVSDDRVYLQGTTASFPNTSGVSGSATIAVRPENITMSRGGGMLEGTLTHRFYLGDAVDYRVTVGDHDVRVIVKGADLKEFADGEKVYLDFEKVMIFDRE</sequence>
<dbReference type="GO" id="GO:0140359">
    <property type="term" value="F:ABC-type transporter activity"/>
    <property type="evidence" value="ECO:0007669"/>
    <property type="project" value="UniProtKB-ARBA"/>
</dbReference>
<dbReference type="GeneID" id="49406207"/>